<keyword evidence="1" id="KW-0472">Membrane</keyword>
<keyword evidence="3" id="KW-1185">Reference proteome</keyword>
<dbReference type="Proteomes" id="UP000248882">
    <property type="component" value="Unassembled WGS sequence"/>
</dbReference>
<accession>A0A2W7QTY4</accession>
<dbReference type="OrthoDB" id="839995at2"/>
<evidence type="ECO:0000313" key="3">
    <source>
        <dbReference type="Proteomes" id="UP000248882"/>
    </source>
</evidence>
<dbReference type="EMBL" id="QKZT01000011">
    <property type="protein sequence ID" value="PZX50616.1"/>
    <property type="molecule type" value="Genomic_DNA"/>
</dbReference>
<reference evidence="2 3" key="1">
    <citation type="submission" date="2018-06" db="EMBL/GenBank/DDBJ databases">
        <title>Genomic Encyclopedia of Archaeal and Bacterial Type Strains, Phase II (KMG-II): from individual species to whole genera.</title>
        <authorList>
            <person name="Goeker M."/>
        </authorList>
    </citation>
    <scope>NUCLEOTIDE SEQUENCE [LARGE SCALE GENOMIC DNA]</scope>
    <source>
        <strain evidence="2 3">DSM 19830</strain>
    </source>
</reference>
<keyword evidence="1" id="KW-0812">Transmembrane</keyword>
<evidence type="ECO:0000313" key="2">
    <source>
        <dbReference type="EMBL" id="PZX50616.1"/>
    </source>
</evidence>
<keyword evidence="1" id="KW-1133">Transmembrane helix</keyword>
<sequence length="160" mass="18243">MKNLLTVKVSFAILVLLNLVLIFLLVVKPAGPPMRGQNNDLVDMISTKLKLDESQKSSYEALAKVHSEEMMKLDHRQMEATNTYFQLLKSDQLDEQEKSVALEKIKQIQGEKIRITFDHFEELKLICHADQLSDFNEVVDELIPAILGGRKNNSPPPRDK</sequence>
<name>A0A2W7QTY4_9BACT</name>
<dbReference type="Gene3D" id="1.20.120.1490">
    <property type="match status" value="1"/>
</dbReference>
<dbReference type="RefSeq" id="WP_111320282.1">
    <property type="nucleotide sequence ID" value="NZ_QKZT01000011.1"/>
</dbReference>
<proteinExistence type="predicted"/>
<dbReference type="AlphaFoldDB" id="A0A2W7QTY4"/>
<comment type="caution">
    <text evidence="2">The sequence shown here is derived from an EMBL/GenBank/DDBJ whole genome shotgun (WGS) entry which is preliminary data.</text>
</comment>
<organism evidence="2 3">
    <name type="scientific">Algoriphagus chordae</name>
    <dbReference type="NCBI Taxonomy" id="237019"/>
    <lineage>
        <taxon>Bacteria</taxon>
        <taxon>Pseudomonadati</taxon>
        <taxon>Bacteroidota</taxon>
        <taxon>Cytophagia</taxon>
        <taxon>Cytophagales</taxon>
        <taxon>Cyclobacteriaceae</taxon>
        <taxon>Algoriphagus</taxon>
    </lineage>
</organism>
<gene>
    <name evidence="2" type="ORF">LV85_02723</name>
</gene>
<protein>
    <submittedName>
        <fullName evidence="2">Heavy-metal resistance protein</fullName>
    </submittedName>
</protein>
<feature type="transmembrane region" description="Helical" evidence="1">
    <location>
        <begin position="6"/>
        <end position="27"/>
    </location>
</feature>
<evidence type="ECO:0000256" key="1">
    <source>
        <dbReference type="SAM" id="Phobius"/>
    </source>
</evidence>